<feature type="region of interest" description="Disordered" evidence="3">
    <location>
        <begin position="459"/>
        <end position="488"/>
    </location>
</feature>
<feature type="transmembrane region" description="Helical" evidence="4">
    <location>
        <begin position="221"/>
        <end position="243"/>
    </location>
</feature>
<sequence length="488" mass="56165">MTVSIYQLGYKKLSRIIFEWQAADRVSLMALFILMETYLHWLWCLYVWIRRDTLGAYVDIEMLYPVWLCINVMGLFTWWMVEYLSRIKNDDVRLNRWQIVFVSVYSVYIILIGLLLGHSGFFAGVSLVGGIMLGMMLIRRRYIWRAFLGQLLLILVLTSLQQWGGVNIPNLQRAISGVEILGSYNHLAETAIVLALENDIDRLTALDEIRRSAMLFWHSTYMYLAVPKAIFIVYVFRTLLIILDTSKEETLKHANQDGLTQLTNRRYGLMKMQDTFSLFVLEDKQNYSVILMDLDFFKRINDNYGHQVGDQVLQEVAGVLKSTLQETCNVSRYGGEEFLIVLPDTSHREVLTIAEQLRSNIAEHVIQMTDDFSLQVTASFGVYTLTCEELTRIKQDHMTSESEPVKPVLTKLQKLKRRHNKQTQVEYSISEQAQNGLPSDMCQRLISIADKALYEAKDRGRNQVVSANEMRAAKSRSESPSASGTESL</sequence>
<keyword evidence="7" id="KW-1185">Reference proteome</keyword>
<comment type="catalytic activity">
    <reaction evidence="2">
        <text>2 GTP = 3',3'-c-di-GMP + 2 diphosphate</text>
        <dbReference type="Rhea" id="RHEA:24898"/>
        <dbReference type="ChEBI" id="CHEBI:33019"/>
        <dbReference type="ChEBI" id="CHEBI:37565"/>
        <dbReference type="ChEBI" id="CHEBI:58805"/>
        <dbReference type="EC" id="2.7.7.65"/>
    </reaction>
</comment>
<keyword evidence="4" id="KW-1133">Transmembrane helix</keyword>
<dbReference type="InterPro" id="IPR050469">
    <property type="entry name" value="Diguanylate_Cyclase"/>
</dbReference>
<dbReference type="PANTHER" id="PTHR45138:SF9">
    <property type="entry name" value="DIGUANYLATE CYCLASE DGCM-RELATED"/>
    <property type="match status" value="1"/>
</dbReference>
<dbReference type="EMBL" id="JAGBKM010000009">
    <property type="protein sequence ID" value="MBO1530826.1"/>
    <property type="molecule type" value="Genomic_DNA"/>
</dbReference>
<evidence type="ECO:0000256" key="4">
    <source>
        <dbReference type="SAM" id="Phobius"/>
    </source>
</evidence>
<evidence type="ECO:0000259" key="5">
    <source>
        <dbReference type="PROSITE" id="PS50887"/>
    </source>
</evidence>
<keyword evidence="4" id="KW-0472">Membrane</keyword>
<evidence type="ECO:0000256" key="3">
    <source>
        <dbReference type="SAM" id="MobiDB-lite"/>
    </source>
</evidence>
<feature type="transmembrane region" description="Helical" evidence="4">
    <location>
        <begin position="143"/>
        <end position="163"/>
    </location>
</feature>
<dbReference type="EC" id="2.7.7.65" evidence="1"/>
<evidence type="ECO:0000256" key="2">
    <source>
        <dbReference type="ARBA" id="ARBA00034247"/>
    </source>
</evidence>
<dbReference type="CDD" id="cd01949">
    <property type="entry name" value="GGDEF"/>
    <property type="match status" value="1"/>
</dbReference>
<gene>
    <name evidence="6" type="ORF">J3492_06315</name>
</gene>
<dbReference type="InterPro" id="IPR043128">
    <property type="entry name" value="Rev_trsase/Diguanyl_cyclase"/>
</dbReference>
<feature type="domain" description="GGDEF" evidence="5">
    <location>
        <begin position="285"/>
        <end position="469"/>
    </location>
</feature>
<evidence type="ECO:0000256" key="1">
    <source>
        <dbReference type="ARBA" id="ARBA00012528"/>
    </source>
</evidence>
<dbReference type="NCBIfam" id="TIGR00254">
    <property type="entry name" value="GGDEF"/>
    <property type="match status" value="1"/>
</dbReference>
<evidence type="ECO:0000313" key="6">
    <source>
        <dbReference type="EMBL" id="MBO1530826.1"/>
    </source>
</evidence>
<dbReference type="Pfam" id="PF00990">
    <property type="entry name" value="GGDEF"/>
    <property type="match status" value="1"/>
</dbReference>
<protein>
    <recommendedName>
        <fullName evidence="1">diguanylate cyclase</fullName>
        <ecNumber evidence="1">2.7.7.65</ecNumber>
    </recommendedName>
</protein>
<dbReference type="PANTHER" id="PTHR45138">
    <property type="entry name" value="REGULATORY COMPONENTS OF SENSORY TRANSDUCTION SYSTEM"/>
    <property type="match status" value="1"/>
</dbReference>
<evidence type="ECO:0000313" key="7">
    <source>
        <dbReference type="Proteomes" id="UP000664554"/>
    </source>
</evidence>
<dbReference type="Proteomes" id="UP000664554">
    <property type="component" value="Unassembled WGS sequence"/>
</dbReference>
<dbReference type="RefSeq" id="WP_207990963.1">
    <property type="nucleotide sequence ID" value="NZ_JAGBKM010000009.1"/>
</dbReference>
<feature type="transmembrane region" description="Helical" evidence="4">
    <location>
        <begin position="64"/>
        <end position="85"/>
    </location>
</feature>
<proteinExistence type="predicted"/>
<dbReference type="SMART" id="SM00267">
    <property type="entry name" value="GGDEF"/>
    <property type="match status" value="1"/>
</dbReference>
<comment type="caution">
    <text evidence="6">The sequence shown here is derived from an EMBL/GenBank/DDBJ whole genome shotgun (WGS) entry which is preliminary data.</text>
</comment>
<feature type="transmembrane region" description="Helical" evidence="4">
    <location>
        <begin position="28"/>
        <end position="49"/>
    </location>
</feature>
<name>A0ABS3NN36_9GAMM</name>
<feature type="transmembrane region" description="Helical" evidence="4">
    <location>
        <begin position="121"/>
        <end position="138"/>
    </location>
</feature>
<keyword evidence="4" id="KW-0812">Transmembrane</keyword>
<organism evidence="6 7">
    <name type="scientific">Psychrobacter coccoides</name>
    <dbReference type="NCBI Taxonomy" id="2818440"/>
    <lineage>
        <taxon>Bacteria</taxon>
        <taxon>Pseudomonadati</taxon>
        <taxon>Pseudomonadota</taxon>
        <taxon>Gammaproteobacteria</taxon>
        <taxon>Moraxellales</taxon>
        <taxon>Moraxellaceae</taxon>
        <taxon>Psychrobacter</taxon>
    </lineage>
</organism>
<dbReference type="PROSITE" id="PS50887">
    <property type="entry name" value="GGDEF"/>
    <property type="match status" value="1"/>
</dbReference>
<dbReference type="InterPro" id="IPR029787">
    <property type="entry name" value="Nucleotide_cyclase"/>
</dbReference>
<feature type="compositionally biased region" description="Polar residues" evidence="3">
    <location>
        <begin position="478"/>
        <end position="488"/>
    </location>
</feature>
<dbReference type="InterPro" id="IPR000160">
    <property type="entry name" value="GGDEF_dom"/>
</dbReference>
<feature type="transmembrane region" description="Helical" evidence="4">
    <location>
        <begin position="97"/>
        <end position="115"/>
    </location>
</feature>
<reference evidence="6 7" key="1">
    <citation type="submission" date="2021-03" db="EMBL/GenBank/DDBJ databases">
        <authorList>
            <person name="Shang D.-D."/>
            <person name="Du Z.-J."/>
            <person name="Chen G.-J."/>
        </authorList>
    </citation>
    <scope>NUCLEOTIDE SEQUENCE [LARGE SCALE GENOMIC DNA]</scope>
    <source>
        <strain evidence="6 7">F1192</strain>
    </source>
</reference>
<dbReference type="SUPFAM" id="SSF55073">
    <property type="entry name" value="Nucleotide cyclase"/>
    <property type="match status" value="1"/>
</dbReference>
<dbReference type="Gene3D" id="3.30.70.270">
    <property type="match status" value="1"/>
</dbReference>
<accession>A0ABS3NN36</accession>